<accession>A0A9D3Y3V0</accession>
<evidence type="ECO:0000256" key="1">
    <source>
        <dbReference type="SAM" id="SignalP"/>
    </source>
</evidence>
<reference evidence="3" key="1">
    <citation type="journal article" date="2019" name="bioRxiv">
        <title>The Genome of the Zebra Mussel, Dreissena polymorpha: A Resource for Invasive Species Research.</title>
        <authorList>
            <person name="McCartney M.A."/>
            <person name="Auch B."/>
            <person name="Kono T."/>
            <person name="Mallez S."/>
            <person name="Zhang Y."/>
            <person name="Obille A."/>
            <person name="Becker A."/>
            <person name="Abrahante J.E."/>
            <person name="Garbe J."/>
            <person name="Badalamenti J.P."/>
            <person name="Herman A."/>
            <person name="Mangelson H."/>
            <person name="Liachko I."/>
            <person name="Sullivan S."/>
            <person name="Sone E.D."/>
            <person name="Koren S."/>
            <person name="Silverstein K.A.T."/>
            <person name="Beckman K.B."/>
            <person name="Gohl D.M."/>
        </authorList>
    </citation>
    <scope>NUCLEOTIDE SEQUENCE</scope>
    <source>
        <strain evidence="3">Duluth1</strain>
        <tissue evidence="3">Whole animal</tissue>
    </source>
</reference>
<reference evidence="3" key="2">
    <citation type="submission" date="2020-11" db="EMBL/GenBank/DDBJ databases">
        <authorList>
            <person name="McCartney M.A."/>
            <person name="Auch B."/>
            <person name="Kono T."/>
            <person name="Mallez S."/>
            <person name="Becker A."/>
            <person name="Gohl D.M."/>
            <person name="Silverstein K.A.T."/>
            <person name="Koren S."/>
            <person name="Bechman K.B."/>
            <person name="Herman A."/>
            <person name="Abrahante J.E."/>
            <person name="Garbe J."/>
        </authorList>
    </citation>
    <scope>NUCLEOTIDE SEQUENCE</scope>
    <source>
        <strain evidence="3">Duluth1</strain>
        <tissue evidence="3">Whole animal</tissue>
    </source>
</reference>
<feature type="signal peptide" evidence="1">
    <location>
        <begin position="1"/>
        <end position="20"/>
    </location>
</feature>
<feature type="domain" description="Right handed beta helix" evidence="2">
    <location>
        <begin position="387"/>
        <end position="533"/>
    </location>
</feature>
<keyword evidence="1" id="KW-0732">Signal</keyword>
<dbReference type="EMBL" id="JAIWYP010000025">
    <property type="protein sequence ID" value="KAH3692095.1"/>
    <property type="molecule type" value="Genomic_DNA"/>
</dbReference>
<evidence type="ECO:0000259" key="2">
    <source>
        <dbReference type="Pfam" id="PF13229"/>
    </source>
</evidence>
<gene>
    <name evidence="3" type="ORF">DPMN_193906</name>
</gene>
<comment type="caution">
    <text evidence="3">The sequence shown here is derived from an EMBL/GenBank/DDBJ whole genome shotgun (WGS) entry which is preliminary data.</text>
</comment>
<dbReference type="AlphaFoldDB" id="A0A9D3Y3V0"/>
<keyword evidence="4" id="KW-1185">Reference proteome</keyword>
<proteinExistence type="predicted"/>
<dbReference type="InterPro" id="IPR012334">
    <property type="entry name" value="Pectin_lyas_fold"/>
</dbReference>
<dbReference type="InterPro" id="IPR006626">
    <property type="entry name" value="PbH1"/>
</dbReference>
<dbReference type="InterPro" id="IPR011050">
    <property type="entry name" value="Pectin_lyase_fold/virulence"/>
</dbReference>
<dbReference type="Gene3D" id="2.160.20.10">
    <property type="entry name" value="Single-stranded right-handed beta-helix, Pectin lyase-like"/>
    <property type="match status" value="2"/>
</dbReference>
<feature type="chain" id="PRO_5038469489" description="Right handed beta helix domain-containing protein" evidence="1">
    <location>
        <begin position="21"/>
        <end position="941"/>
    </location>
</feature>
<sequence length="941" mass="103543">MLTSVAFLLSCNGLLALVTAADVHLYVSPTGSDLNNGTGEGIPMKTIQHAITILKGFKYDTAYIELLKGHHDLEATLQINISNVVIRSYQRQTVYVTGGKPIESRYFKHVTDHDVLATLPHIARQHVRVVHLPDVGITNFGTINEFGFYRQNPAPIEMFFNGKPLHGFINIIEVPAGPNGTRFQYNSSVPTGWVNETDLWVYGYWFWSWADMSVKVATLNASTGIVTLVKNPQFGLKIGHFGGPPEQVRFADQGGYFRFYNVFSELDSSGEYYMDRSSGNLYVWMPNQDGNISLSDVTYVSLINDCINIAQNVHDITLTDFTLEACRGHGISGVNVHDIQIQNLEIRNTGLTGALFSGDSRDVTISQCMIHDVGGGITVYGGKRALLESSGAVIENNEIYDFSRLGAVGYNAITINGVGHLVRHNTIYNGQYTGIMYHGNDIVMEYNHVHHTCVNASDCGALHTGRDWTTRGNKIRYNLVTDTLRLVPGADVRGVMLDDQSSSTTIVNNVFSNNEVHVNIGGGRDNIVANNVFYGATRYSMQVDGRGVGHPNDKDLMERLHQMPYTSALWSMRYPELAIIDQRNKSLPEGNQIHKNVVYNSGTVGYIPTKRGWLDNIKLFNETDTILAFGSTDFYDVGNADFRLRCFAKNLANEVGFVQVPPPGEYGCKGSVGPVHLNRVPATLRSNPSTGPCTTKAPLTTSPAPAYLPDGARTNNLYNVSDSGCWLVVSKCTAHPNDVGTHRDTYAHANDNETACFQRAVQQWYDCGNHENEQVVAIYGPSGAMTLAGDGCFMSTYGCPNHGGPVDGHALTTGSIYRDSYAESQGAAHNEETCLRRAQAQWVYCGSFANHPVTSIYRPSGAVRTSGAGCWIHAQQCNMIPKPRSMFYDAWGAANLNTDDIEEACLRQAVYYWRKCGSDPAYPVTAYFRPSTASHTYPAIA</sequence>
<dbReference type="PANTHER" id="PTHR36453">
    <property type="entry name" value="SECRETED PROTEIN-RELATED"/>
    <property type="match status" value="1"/>
</dbReference>
<dbReference type="SUPFAM" id="SSF51126">
    <property type="entry name" value="Pectin lyase-like"/>
    <property type="match status" value="1"/>
</dbReference>
<evidence type="ECO:0000313" key="3">
    <source>
        <dbReference type="EMBL" id="KAH3692095.1"/>
    </source>
</evidence>
<dbReference type="InterPro" id="IPR039448">
    <property type="entry name" value="Beta_helix"/>
</dbReference>
<protein>
    <recommendedName>
        <fullName evidence="2">Right handed beta helix domain-containing protein</fullName>
    </recommendedName>
</protein>
<name>A0A9D3Y3V0_DREPO</name>
<dbReference type="SMART" id="SM00710">
    <property type="entry name" value="PbH1"/>
    <property type="match status" value="10"/>
</dbReference>
<dbReference type="Pfam" id="PF13229">
    <property type="entry name" value="Beta_helix"/>
    <property type="match status" value="1"/>
</dbReference>
<dbReference type="Proteomes" id="UP000828390">
    <property type="component" value="Unassembled WGS sequence"/>
</dbReference>
<organism evidence="3 4">
    <name type="scientific">Dreissena polymorpha</name>
    <name type="common">Zebra mussel</name>
    <name type="synonym">Mytilus polymorpha</name>
    <dbReference type="NCBI Taxonomy" id="45954"/>
    <lineage>
        <taxon>Eukaryota</taxon>
        <taxon>Metazoa</taxon>
        <taxon>Spiralia</taxon>
        <taxon>Lophotrochozoa</taxon>
        <taxon>Mollusca</taxon>
        <taxon>Bivalvia</taxon>
        <taxon>Autobranchia</taxon>
        <taxon>Heteroconchia</taxon>
        <taxon>Euheterodonta</taxon>
        <taxon>Imparidentia</taxon>
        <taxon>Neoheterodontei</taxon>
        <taxon>Myida</taxon>
        <taxon>Dreissenoidea</taxon>
        <taxon>Dreissenidae</taxon>
        <taxon>Dreissena</taxon>
    </lineage>
</organism>
<evidence type="ECO:0000313" key="4">
    <source>
        <dbReference type="Proteomes" id="UP000828390"/>
    </source>
</evidence>
<dbReference type="PANTHER" id="PTHR36453:SF1">
    <property type="entry name" value="RIGHT HANDED BETA HELIX DOMAIN-CONTAINING PROTEIN"/>
    <property type="match status" value="1"/>
</dbReference>